<comment type="caution">
    <text evidence="1">The sequence shown here is derived from an EMBL/GenBank/DDBJ whole genome shotgun (WGS) entry which is preliminary data.</text>
</comment>
<organism evidence="1 2">
    <name type="scientific">Candidatus Termititenax persephonae</name>
    <dbReference type="NCBI Taxonomy" id="2218525"/>
    <lineage>
        <taxon>Bacteria</taxon>
        <taxon>Bacillati</taxon>
        <taxon>Candidatus Margulisiibacteriota</taxon>
        <taxon>Candidatus Termititenacia</taxon>
        <taxon>Candidatus Termititenacales</taxon>
        <taxon>Candidatus Termititenacaceae</taxon>
        <taxon>Candidatus Termititenax</taxon>
    </lineage>
</organism>
<gene>
    <name evidence="1" type="ORF">NO2_1727</name>
</gene>
<evidence type="ECO:0000313" key="2">
    <source>
        <dbReference type="Proteomes" id="UP000275925"/>
    </source>
</evidence>
<dbReference type="PANTHER" id="PTHR40658">
    <property type="match status" value="1"/>
</dbReference>
<evidence type="ECO:0000313" key="1">
    <source>
        <dbReference type="EMBL" id="GBR77326.1"/>
    </source>
</evidence>
<dbReference type="Pfam" id="PF08020">
    <property type="entry name" value="DUF1706"/>
    <property type="match status" value="1"/>
</dbReference>
<dbReference type="Gene3D" id="1.20.120.450">
    <property type="entry name" value="dinb family like domain"/>
    <property type="match status" value="1"/>
</dbReference>
<dbReference type="AlphaFoldDB" id="A0A388TJS9"/>
<accession>A0A388TJS9</accession>
<protein>
    <submittedName>
        <fullName evidence="1">Protein DUF1706</fullName>
    </submittedName>
</protein>
<dbReference type="PANTHER" id="PTHR40658:SF3">
    <property type="entry name" value="CLBS_DFSB FAMILY FOUR-HELIX BUNDLE PROTEIN"/>
    <property type="match status" value="1"/>
</dbReference>
<dbReference type="PIRSF" id="PIRSF031551">
    <property type="entry name" value="DUF1706"/>
    <property type="match status" value="1"/>
</dbReference>
<name>A0A388TJS9_9BACT</name>
<proteinExistence type="predicted"/>
<sequence length="170" mass="19780">MKTYAKKQDLLNEINKTYVAFVSEFTDIADQNLHLRIKTVDKTPFEMLAYQIGWLELLMSWEKDELAGKDVILPAPGMKWNNLGKLYQSFYEKYQGLSLAKLLQKFAKTQAAFVEFVAGLAEDVLFGQNKRKWASSTPSQWPVWKWLHINSVAPFTNFRAKIRKWKKGIN</sequence>
<dbReference type="Proteomes" id="UP000275925">
    <property type="component" value="Unassembled WGS sequence"/>
</dbReference>
<dbReference type="InterPro" id="IPR012550">
    <property type="entry name" value="DUF1706"/>
</dbReference>
<keyword evidence="2" id="KW-1185">Reference proteome</keyword>
<dbReference type="EMBL" id="BGZO01000193">
    <property type="protein sequence ID" value="GBR77326.1"/>
    <property type="molecule type" value="Genomic_DNA"/>
</dbReference>
<reference evidence="1 2" key="1">
    <citation type="journal article" date="2019" name="ISME J.">
        <title>Genome analyses of uncultured TG2/ZB3 bacteria in 'Margulisbacteria' specifically attached to ectosymbiotic spirochetes of protists in the termite gut.</title>
        <authorList>
            <person name="Utami Y.D."/>
            <person name="Kuwahara H."/>
            <person name="Igai K."/>
            <person name="Murakami T."/>
            <person name="Sugaya K."/>
            <person name="Morikawa T."/>
            <person name="Nagura Y."/>
            <person name="Yuki M."/>
            <person name="Deevong P."/>
            <person name="Inoue T."/>
            <person name="Kihara K."/>
            <person name="Lo N."/>
            <person name="Yamada A."/>
            <person name="Ohkuma M."/>
            <person name="Hongoh Y."/>
        </authorList>
    </citation>
    <scope>NUCLEOTIDE SEQUENCE [LARGE SCALE GENOMIC DNA]</scope>
    <source>
        <strain evidence="1">NkOx7-02</strain>
    </source>
</reference>
<dbReference type="InterPro" id="IPR034660">
    <property type="entry name" value="DinB/YfiT-like"/>
</dbReference>